<dbReference type="InterPro" id="IPR029060">
    <property type="entry name" value="PIN-like_dom_sf"/>
</dbReference>
<evidence type="ECO:0000256" key="6">
    <source>
        <dbReference type="ARBA" id="ARBA00022842"/>
    </source>
</evidence>
<evidence type="ECO:0000256" key="4">
    <source>
        <dbReference type="ARBA" id="ARBA00022723"/>
    </source>
</evidence>
<evidence type="ECO:0000256" key="2">
    <source>
        <dbReference type="ARBA" id="ARBA00022649"/>
    </source>
</evidence>
<dbReference type="Proteomes" id="UP000094056">
    <property type="component" value="Unassembled WGS sequence"/>
</dbReference>
<organism evidence="9 10">
    <name type="scientific">Candidatus Scalindua rubra</name>
    <dbReference type="NCBI Taxonomy" id="1872076"/>
    <lineage>
        <taxon>Bacteria</taxon>
        <taxon>Pseudomonadati</taxon>
        <taxon>Planctomycetota</taxon>
        <taxon>Candidatus Brocadiia</taxon>
        <taxon>Candidatus Brocadiales</taxon>
        <taxon>Candidatus Scalinduaceae</taxon>
        <taxon>Candidatus Scalindua</taxon>
    </lineage>
</organism>
<dbReference type="PANTHER" id="PTHR33653:SF1">
    <property type="entry name" value="RIBONUCLEASE VAPC2"/>
    <property type="match status" value="1"/>
</dbReference>
<evidence type="ECO:0000256" key="1">
    <source>
        <dbReference type="ARBA" id="ARBA00001946"/>
    </source>
</evidence>
<gene>
    <name evidence="9" type="ORF">SCARUB_00525</name>
</gene>
<accession>A0A1E3XHL3</accession>
<comment type="similarity">
    <text evidence="7">Belongs to the PINc/VapC protein family.</text>
</comment>
<keyword evidence="5" id="KW-0378">Hydrolase</keyword>
<dbReference type="Gene3D" id="3.40.50.1010">
    <property type="entry name" value="5'-nuclease"/>
    <property type="match status" value="1"/>
</dbReference>
<dbReference type="EMBL" id="MAYW01000008">
    <property type="protein sequence ID" value="ODS34394.1"/>
    <property type="molecule type" value="Genomic_DNA"/>
</dbReference>
<dbReference type="Pfam" id="PF01850">
    <property type="entry name" value="PIN"/>
    <property type="match status" value="1"/>
</dbReference>
<evidence type="ECO:0000259" key="8">
    <source>
        <dbReference type="Pfam" id="PF01850"/>
    </source>
</evidence>
<reference evidence="9 10" key="1">
    <citation type="submission" date="2016-07" db="EMBL/GenBank/DDBJ databases">
        <title>Draft genome of Scalindua rubra, obtained from a brine-seawater interface in the Red Sea, sheds light on salt adaptation in anammox bacteria.</title>
        <authorList>
            <person name="Speth D.R."/>
            <person name="Lagkouvardos I."/>
            <person name="Wang Y."/>
            <person name="Qian P.-Y."/>
            <person name="Dutilh B.E."/>
            <person name="Jetten M.S."/>
        </authorList>
    </citation>
    <scope>NUCLEOTIDE SEQUENCE [LARGE SCALE GENOMIC DNA]</scope>
    <source>
        <strain evidence="9">BSI-1</strain>
    </source>
</reference>
<keyword evidence="4" id="KW-0479">Metal-binding</keyword>
<keyword evidence="6" id="KW-0460">Magnesium</keyword>
<dbReference type="AlphaFoldDB" id="A0A1E3XHL3"/>
<name>A0A1E3XHL3_9BACT</name>
<evidence type="ECO:0000313" key="10">
    <source>
        <dbReference type="Proteomes" id="UP000094056"/>
    </source>
</evidence>
<dbReference type="GO" id="GO:0016787">
    <property type="term" value="F:hydrolase activity"/>
    <property type="evidence" value="ECO:0007669"/>
    <property type="project" value="UniProtKB-KW"/>
</dbReference>
<dbReference type="SUPFAM" id="SSF88723">
    <property type="entry name" value="PIN domain-like"/>
    <property type="match status" value="1"/>
</dbReference>
<proteinExistence type="inferred from homology"/>
<sequence length="132" mass="15098">MYLLDTDTIIYNLKGNKTVGKYLQQHLNDPINVSVITLMELYYGSYKSRKVESNIAKVKTIETALEIIPVNQEIVEIFGMLKSKLEKTGKPIDDFDLILASTVLTHNLILVTNNEKHFKNIKGLKIENWTKS</sequence>
<keyword evidence="3" id="KW-0540">Nuclease</keyword>
<comment type="caution">
    <text evidence="9">The sequence shown here is derived from an EMBL/GenBank/DDBJ whole genome shotgun (WGS) entry which is preliminary data.</text>
</comment>
<comment type="cofactor">
    <cofactor evidence="1">
        <name>Mg(2+)</name>
        <dbReference type="ChEBI" id="CHEBI:18420"/>
    </cofactor>
</comment>
<dbReference type="PANTHER" id="PTHR33653">
    <property type="entry name" value="RIBONUCLEASE VAPC2"/>
    <property type="match status" value="1"/>
</dbReference>
<keyword evidence="2" id="KW-1277">Toxin-antitoxin system</keyword>
<dbReference type="CDD" id="cd18742">
    <property type="entry name" value="PIN_VapC4-5_FitB-like"/>
    <property type="match status" value="1"/>
</dbReference>
<dbReference type="InterPro" id="IPR002716">
    <property type="entry name" value="PIN_dom"/>
</dbReference>
<evidence type="ECO:0000256" key="7">
    <source>
        <dbReference type="ARBA" id="ARBA00038093"/>
    </source>
</evidence>
<dbReference type="InterPro" id="IPR050556">
    <property type="entry name" value="Type_II_TA_system_RNase"/>
</dbReference>
<evidence type="ECO:0000256" key="5">
    <source>
        <dbReference type="ARBA" id="ARBA00022801"/>
    </source>
</evidence>
<evidence type="ECO:0000313" key="9">
    <source>
        <dbReference type="EMBL" id="ODS34394.1"/>
    </source>
</evidence>
<protein>
    <recommendedName>
        <fullName evidence="8">PIN domain-containing protein</fullName>
    </recommendedName>
</protein>
<feature type="domain" description="PIN" evidence="8">
    <location>
        <begin position="2"/>
        <end position="122"/>
    </location>
</feature>
<evidence type="ECO:0000256" key="3">
    <source>
        <dbReference type="ARBA" id="ARBA00022722"/>
    </source>
</evidence>
<dbReference type="GO" id="GO:0004518">
    <property type="term" value="F:nuclease activity"/>
    <property type="evidence" value="ECO:0007669"/>
    <property type="project" value="UniProtKB-KW"/>
</dbReference>
<dbReference type="GO" id="GO:0046872">
    <property type="term" value="F:metal ion binding"/>
    <property type="evidence" value="ECO:0007669"/>
    <property type="project" value="UniProtKB-KW"/>
</dbReference>